<comment type="caution">
    <text evidence="1">The sequence shown here is derived from an EMBL/GenBank/DDBJ whole genome shotgun (WGS) entry which is preliminary data.</text>
</comment>
<protein>
    <recommendedName>
        <fullName evidence="3">Nucleic-acid-binding protein from transposon X-element</fullName>
    </recommendedName>
</protein>
<dbReference type="AlphaFoldDB" id="A0A4C1ZXG4"/>
<dbReference type="OrthoDB" id="10022108at2759"/>
<accession>A0A4C1ZXG4</accession>
<reference evidence="1 2" key="1">
    <citation type="journal article" date="2019" name="Commun. Biol.">
        <title>The bagworm genome reveals a unique fibroin gene that provides high tensile strength.</title>
        <authorList>
            <person name="Kono N."/>
            <person name="Nakamura H."/>
            <person name="Ohtoshi R."/>
            <person name="Tomita M."/>
            <person name="Numata K."/>
            <person name="Arakawa K."/>
        </authorList>
    </citation>
    <scope>NUCLEOTIDE SEQUENCE [LARGE SCALE GENOMIC DNA]</scope>
</reference>
<evidence type="ECO:0000313" key="1">
    <source>
        <dbReference type="EMBL" id="GBP91345.1"/>
    </source>
</evidence>
<keyword evidence="2" id="KW-1185">Reference proteome</keyword>
<organism evidence="1 2">
    <name type="scientific">Eumeta variegata</name>
    <name type="common">Bagworm moth</name>
    <name type="synonym">Eumeta japonica</name>
    <dbReference type="NCBI Taxonomy" id="151549"/>
    <lineage>
        <taxon>Eukaryota</taxon>
        <taxon>Metazoa</taxon>
        <taxon>Ecdysozoa</taxon>
        <taxon>Arthropoda</taxon>
        <taxon>Hexapoda</taxon>
        <taxon>Insecta</taxon>
        <taxon>Pterygota</taxon>
        <taxon>Neoptera</taxon>
        <taxon>Endopterygota</taxon>
        <taxon>Lepidoptera</taxon>
        <taxon>Glossata</taxon>
        <taxon>Ditrysia</taxon>
        <taxon>Tineoidea</taxon>
        <taxon>Psychidae</taxon>
        <taxon>Oiketicinae</taxon>
        <taxon>Eumeta</taxon>
    </lineage>
</organism>
<name>A0A4C1ZXG4_EUMVA</name>
<evidence type="ECO:0008006" key="3">
    <source>
        <dbReference type="Google" id="ProtNLM"/>
    </source>
</evidence>
<gene>
    <name evidence="1" type="ORF">EVAR_59546_1</name>
</gene>
<evidence type="ECO:0000313" key="2">
    <source>
        <dbReference type="Proteomes" id="UP000299102"/>
    </source>
</evidence>
<sequence>MKWTRQRQEGERRIYPSRAYGHLLGDRKAKKQEGIGHTRKYCTGKAEICAHCGGEHRSQVCEKRQKGEAPKCINCTRDRLDDTAHGAFSSECRVRNKWDAIARARVSYEPLGNAAPTRMTDEQSSLVSSTPVFLVRDPVISTRSECTYNCIRPKRLQSQV</sequence>
<proteinExistence type="predicted"/>
<dbReference type="EMBL" id="BGZK01002162">
    <property type="protein sequence ID" value="GBP91345.1"/>
    <property type="molecule type" value="Genomic_DNA"/>
</dbReference>
<dbReference type="Proteomes" id="UP000299102">
    <property type="component" value="Unassembled WGS sequence"/>
</dbReference>